<feature type="domain" description="DUF3859" evidence="1">
    <location>
        <begin position="1040"/>
        <end position="1181"/>
    </location>
</feature>
<keyword evidence="3" id="KW-1185">Reference proteome</keyword>
<dbReference type="InterPro" id="IPR024331">
    <property type="entry name" value="DUF3859"/>
</dbReference>
<protein>
    <recommendedName>
        <fullName evidence="1">DUF3859 domain-containing protein</fullName>
    </recommendedName>
</protein>
<sequence>MSVLENPSALTISYNPKDVESLRQGLQSYRQLIQCENAFYEFHCHVTFAPEKNSDDSIADLLEDSVAKTIFTFYGRDVEKLSSEQKLNDRCVDPETAFFMRALLHPELEAELEQTAITLNTVSRRVNDSSGMWISDTEVLGLTPMFMLALKYPQYTYLLASYIVPYWDTEHAPFGEEVLAIVVSHHGYSHYMLKAFCYCDNHMARAKMFTLAATSYGEQKDAMGNNQSQSLLEIFRSQPEEFAIFKQMLKERFAALDYLQYTDDPRNYNENPIRSIVLSLVETDSGTECYDLDDKGEAMSKAMFIDGPADDAAADLKIEIEDYLGRQIVENKEEEEDEYGDIYYIWGTGIEQWKAFVCEEFDNGRQVWDHVITGDNPDILDQIEPCDASALMKAGNYKLAEKIDYFVGHYESFHSELEHIIYDLIADWTLNGDDDEEPNEAEERVKLFRMLDVIYCWNDKQGFDPNFIDKMVNEYEFLSDKEFMTRYNGDWKALFFHCVESFSGYSSNVELSEAATLYQISLEHRDEVKIIIENGDFPQEHPEFPQEQPRETILGLCASIAYFDQLNGTKDTLNQYVLTVLNEHLVAAVYDAIAQNSEFVCAPKVPEWQYEEPEAAVLNQIKQDWLVVEQYFNGEHDDTETALVNFEKHHRRSDKDTELFRVQPRYCYLRDYDNKAQKLLLAAQVLSKHAESPIQKFAERFVELWLRLAPTKTCRMLAYFYNISRFGNIDADEFHQQNQKLVNQMAGITDVGATAYMVENLISEVPSDADYQVVFAFLFKQYQDEMALPEKQRVLHQALKVILQRYTQIFMAQLHKFNPELAPEYLENTLVNIIPLRVRQRIEDTIHDDRELSDEEKHDIEVARQYVSLKTTATKEKVDQLVKIMESRYIKDFCTPWGEAEVSFLFWYASDVLKDNLLQIYIHHSEMDISDLNDDRDTTQQRWLCERAYALGMSKIKLFEFIVEEDWTDCLDIFPDQLELAPLTKELSTEDLYALLVELAKLGNYEPLIATFTNHSSRRIRDLIAEINAGRYSTKDSDSIEVVEFGIFAEGGTPEQIEAAEQSQTEEEEGFVSIHSLEHRKETLLIEAEVGRTFGMRIGYFSDDRPEEELPDTMVLKVRVHHPYIHSHDGYLSEWDIELSLDCRSYVGWTFSHKSLCVPGIYRIDIVEGEDNIIESKTFHVVEKRPILTDDLVERYQNDSLSQQHMGSINIHDNALNIIDVKDPCGTLNLGHRLSNNLVNIYSYSENNQLAFCELRLSEKTPKHWYVAPNQLRPFIEKRVKGKQLLLGSPSATSCALANPSLWQGELGAKSPIKLFQPDQAQADSVLAIHLQRLGFRILFGYSNEGELCRILVAPQKVGLLRRLLLRMMAKIARNTIEDKGAPKTL</sequence>
<dbReference type="Proteomes" id="UP000240987">
    <property type="component" value="Unassembled WGS sequence"/>
</dbReference>
<evidence type="ECO:0000313" key="3">
    <source>
        <dbReference type="Proteomes" id="UP000240987"/>
    </source>
</evidence>
<proteinExistence type="predicted"/>
<organism evidence="2 3">
    <name type="scientific">Photobacterium frigidiphilum</name>
    <dbReference type="NCBI Taxonomy" id="264736"/>
    <lineage>
        <taxon>Bacteria</taxon>
        <taxon>Pseudomonadati</taxon>
        <taxon>Pseudomonadota</taxon>
        <taxon>Gammaproteobacteria</taxon>
        <taxon>Vibrionales</taxon>
        <taxon>Vibrionaceae</taxon>
        <taxon>Photobacterium</taxon>
    </lineage>
</organism>
<reference evidence="2 3" key="1">
    <citation type="submission" date="2018-01" db="EMBL/GenBank/DDBJ databases">
        <title>Whole genome sequencing of Histamine producing bacteria.</title>
        <authorList>
            <person name="Butler K."/>
        </authorList>
    </citation>
    <scope>NUCLEOTIDE SEQUENCE [LARGE SCALE GENOMIC DNA]</scope>
    <source>
        <strain evidence="2 3">JCM 12947</strain>
    </source>
</reference>
<dbReference type="Pfam" id="PF12975">
    <property type="entry name" value="DUF3859"/>
    <property type="match status" value="1"/>
</dbReference>
<name>A0A2T3J980_9GAMM</name>
<evidence type="ECO:0000259" key="1">
    <source>
        <dbReference type="Pfam" id="PF12975"/>
    </source>
</evidence>
<evidence type="ECO:0000313" key="2">
    <source>
        <dbReference type="EMBL" id="PSU45338.1"/>
    </source>
</evidence>
<gene>
    <name evidence="2" type="ORF">C9J12_23155</name>
</gene>
<accession>A0A2T3J980</accession>
<dbReference type="RefSeq" id="WP_107244872.1">
    <property type="nucleotide sequence ID" value="NZ_PYMJ01000032.1"/>
</dbReference>
<comment type="caution">
    <text evidence="2">The sequence shown here is derived from an EMBL/GenBank/DDBJ whole genome shotgun (WGS) entry which is preliminary data.</text>
</comment>
<dbReference type="OrthoDB" id="5826322at2"/>
<dbReference type="EMBL" id="PYMJ01000032">
    <property type="protein sequence ID" value="PSU45338.1"/>
    <property type="molecule type" value="Genomic_DNA"/>
</dbReference>
<dbReference type="Gene3D" id="2.60.40.2390">
    <property type="match status" value="1"/>
</dbReference>